<evidence type="ECO:0000313" key="9">
    <source>
        <dbReference type="EMBL" id="TQM33832.1"/>
    </source>
</evidence>
<evidence type="ECO:0000256" key="4">
    <source>
        <dbReference type="ARBA" id="ARBA00022692"/>
    </source>
</evidence>
<dbReference type="Pfam" id="PF00528">
    <property type="entry name" value="BPD_transp_1"/>
    <property type="match status" value="1"/>
</dbReference>
<dbReference type="InterPro" id="IPR035906">
    <property type="entry name" value="MetI-like_sf"/>
</dbReference>
<evidence type="ECO:0000313" key="10">
    <source>
        <dbReference type="Proteomes" id="UP000320235"/>
    </source>
</evidence>
<reference evidence="9 10" key="1">
    <citation type="submission" date="2019-06" db="EMBL/GenBank/DDBJ databases">
        <title>Sequencing the genomes of 1000 actinobacteria strains.</title>
        <authorList>
            <person name="Klenk H.-P."/>
        </authorList>
    </citation>
    <scope>NUCLEOTIDE SEQUENCE [LARGE SCALE GENOMIC DNA]</scope>
    <source>
        <strain evidence="9 10">DSM 105492</strain>
    </source>
</reference>
<evidence type="ECO:0000256" key="1">
    <source>
        <dbReference type="ARBA" id="ARBA00004651"/>
    </source>
</evidence>
<sequence length="343" mass="35972">MTADPRLESGPRLARGPAVPRVRRRGIGRLVGQRAIQIPAVLLVVSVLLFWLIQVVPGDPGRNALGQYATAAQVQEWNAAHGLDGSLVQRYLSWLGGFVTGNWGTSLVYGEPVATLVLGRLGNSVLLGLYAFAILVPLAIGIGAWQARREGSRTDRAATVGLMSLASVPEFVVGVLLLIVFALVIPVLPIQSGDAVGAGFLPQLRAMTLPAVTLALGYVSVLARMTRAGVVEATGSQFYRTAVIKGAHGGALFHRHVARNALIPTLSLIGVYLGALLGGSAVVETLFGYPGLGELLVTATQKKDVFILAAGVMVTGLISLCALLLTDIAFMVVDPRVRFTGGD</sequence>
<keyword evidence="4 7" id="KW-0812">Transmembrane</keyword>
<dbReference type="InterPro" id="IPR045621">
    <property type="entry name" value="BPD_transp_1_N"/>
</dbReference>
<evidence type="ECO:0000256" key="5">
    <source>
        <dbReference type="ARBA" id="ARBA00022989"/>
    </source>
</evidence>
<comment type="subcellular location">
    <subcellularLocation>
        <location evidence="1 7">Cell membrane</location>
        <topology evidence="1 7">Multi-pass membrane protein</topology>
    </subcellularLocation>
</comment>
<keyword evidence="5 7" id="KW-1133">Transmembrane helix</keyword>
<dbReference type="Proteomes" id="UP000320235">
    <property type="component" value="Unassembled WGS sequence"/>
</dbReference>
<evidence type="ECO:0000256" key="2">
    <source>
        <dbReference type="ARBA" id="ARBA00022448"/>
    </source>
</evidence>
<evidence type="ECO:0000256" key="3">
    <source>
        <dbReference type="ARBA" id="ARBA00022475"/>
    </source>
</evidence>
<dbReference type="Gene3D" id="1.10.3720.10">
    <property type="entry name" value="MetI-like"/>
    <property type="match status" value="1"/>
</dbReference>
<accession>A0A543FJ88</accession>
<dbReference type="InterPro" id="IPR000515">
    <property type="entry name" value="MetI-like"/>
</dbReference>
<dbReference type="OrthoDB" id="9778910at2"/>
<name>A0A543FJ88_9MICO</name>
<feature type="transmembrane region" description="Helical" evidence="7">
    <location>
        <begin position="261"/>
        <end position="287"/>
    </location>
</feature>
<dbReference type="EMBL" id="VFPE01000001">
    <property type="protein sequence ID" value="TQM33832.1"/>
    <property type="molecule type" value="Genomic_DNA"/>
</dbReference>
<keyword evidence="6 7" id="KW-0472">Membrane</keyword>
<feature type="transmembrane region" description="Helical" evidence="7">
    <location>
        <begin position="125"/>
        <end position="145"/>
    </location>
</feature>
<feature type="transmembrane region" description="Helical" evidence="7">
    <location>
        <begin position="31"/>
        <end position="53"/>
    </location>
</feature>
<dbReference type="CDD" id="cd06261">
    <property type="entry name" value="TM_PBP2"/>
    <property type="match status" value="1"/>
</dbReference>
<evidence type="ECO:0000256" key="6">
    <source>
        <dbReference type="ARBA" id="ARBA00023136"/>
    </source>
</evidence>
<comment type="caution">
    <text evidence="9">The sequence shown here is derived from an EMBL/GenBank/DDBJ whole genome shotgun (WGS) entry which is preliminary data.</text>
</comment>
<dbReference type="GO" id="GO:0005886">
    <property type="term" value="C:plasma membrane"/>
    <property type="evidence" value="ECO:0007669"/>
    <property type="project" value="UniProtKB-SubCell"/>
</dbReference>
<keyword evidence="10" id="KW-1185">Reference proteome</keyword>
<protein>
    <submittedName>
        <fullName evidence="9">Peptide/nickel transport system permease protein</fullName>
    </submittedName>
</protein>
<evidence type="ECO:0000259" key="8">
    <source>
        <dbReference type="PROSITE" id="PS50928"/>
    </source>
</evidence>
<comment type="similarity">
    <text evidence="7">Belongs to the binding-protein-dependent transport system permease family.</text>
</comment>
<feature type="transmembrane region" description="Helical" evidence="7">
    <location>
        <begin position="157"/>
        <end position="184"/>
    </location>
</feature>
<gene>
    <name evidence="9" type="ORF">FB391_0115</name>
</gene>
<dbReference type="PROSITE" id="PS50928">
    <property type="entry name" value="ABC_TM1"/>
    <property type="match status" value="1"/>
</dbReference>
<proteinExistence type="inferred from homology"/>
<organism evidence="9 10">
    <name type="scientific">Microbacterium kyungheense</name>
    <dbReference type="NCBI Taxonomy" id="1263636"/>
    <lineage>
        <taxon>Bacteria</taxon>
        <taxon>Bacillati</taxon>
        <taxon>Actinomycetota</taxon>
        <taxon>Actinomycetes</taxon>
        <taxon>Micrococcales</taxon>
        <taxon>Microbacteriaceae</taxon>
        <taxon>Microbacterium</taxon>
    </lineage>
</organism>
<dbReference type="RefSeq" id="WP_141892375.1">
    <property type="nucleotide sequence ID" value="NZ_BAABLH010000013.1"/>
</dbReference>
<dbReference type="SUPFAM" id="SSF161098">
    <property type="entry name" value="MetI-like"/>
    <property type="match status" value="1"/>
</dbReference>
<evidence type="ECO:0000256" key="7">
    <source>
        <dbReference type="RuleBase" id="RU363032"/>
    </source>
</evidence>
<dbReference type="AlphaFoldDB" id="A0A543FJ88"/>
<dbReference type="PANTHER" id="PTHR43163">
    <property type="entry name" value="DIPEPTIDE TRANSPORT SYSTEM PERMEASE PROTEIN DPPB-RELATED"/>
    <property type="match status" value="1"/>
</dbReference>
<dbReference type="PANTHER" id="PTHR43163:SF3">
    <property type="entry name" value="PEPTIDE ABC TRANSPORTER PERMEASE PROTEIN"/>
    <property type="match status" value="1"/>
</dbReference>
<feature type="transmembrane region" description="Helical" evidence="7">
    <location>
        <begin position="307"/>
        <end position="333"/>
    </location>
</feature>
<feature type="transmembrane region" description="Helical" evidence="7">
    <location>
        <begin position="204"/>
        <end position="223"/>
    </location>
</feature>
<keyword evidence="3" id="KW-1003">Cell membrane</keyword>
<feature type="domain" description="ABC transmembrane type-1" evidence="8">
    <location>
        <begin position="121"/>
        <end position="326"/>
    </location>
</feature>
<dbReference type="Pfam" id="PF19300">
    <property type="entry name" value="BPD_transp_1_N"/>
    <property type="match status" value="1"/>
</dbReference>
<dbReference type="GO" id="GO:0055085">
    <property type="term" value="P:transmembrane transport"/>
    <property type="evidence" value="ECO:0007669"/>
    <property type="project" value="InterPro"/>
</dbReference>
<keyword evidence="2 7" id="KW-0813">Transport</keyword>